<dbReference type="PANTHER" id="PTHR43563">
    <property type="entry name" value="AMINE OXIDASE"/>
    <property type="match status" value="1"/>
</dbReference>
<evidence type="ECO:0000313" key="3">
    <source>
        <dbReference type="EMBL" id="TCC36379.1"/>
    </source>
</evidence>
<evidence type="ECO:0000256" key="1">
    <source>
        <dbReference type="ARBA" id="ARBA00005995"/>
    </source>
</evidence>
<dbReference type="Gene3D" id="3.50.50.60">
    <property type="entry name" value="FAD/NAD(P)-binding domain"/>
    <property type="match status" value="2"/>
</dbReference>
<proteinExistence type="inferred from homology"/>
<evidence type="ECO:0000259" key="2">
    <source>
        <dbReference type="Pfam" id="PF01593"/>
    </source>
</evidence>
<gene>
    <name evidence="3" type="ORF">E0H92_27440</name>
</gene>
<dbReference type="Proteomes" id="UP000294225">
    <property type="component" value="Unassembled WGS sequence"/>
</dbReference>
<dbReference type="SUPFAM" id="SSF54373">
    <property type="entry name" value="FAD-linked reductases, C-terminal domain"/>
    <property type="match status" value="1"/>
</dbReference>
<dbReference type="Pfam" id="PF01593">
    <property type="entry name" value="Amino_oxidase"/>
    <property type="match status" value="2"/>
</dbReference>
<protein>
    <submittedName>
        <fullName evidence="3">FAD-binding protein</fullName>
    </submittedName>
</protein>
<dbReference type="AlphaFoldDB" id="A0A4R0IT59"/>
<organism evidence="3 4">
    <name type="scientific">Kribbella speibonae</name>
    <dbReference type="NCBI Taxonomy" id="1572660"/>
    <lineage>
        <taxon>Bacteria</taxon>
        <taxon>Bacillati</taxon>
        <taxon>Actinomycetota</taxon>
        <taxon>Actinomycetes</taxon>
        <taxon>Propionibacteriales</taxon>
        <taxon>Kribbellaceae</taxon>
        <taxon>Kribbella</taxon>
    </lineage>
</organism>
<evidence type="ECO:0000313" key="4">
    <source>
        <dbReference type="Proteomes" id="UP000294225"/>
    </source>
</evidence>
<dbReference type="EMBL" id="SJKC01000003">
    <property type="protein sequence ID" value="TCC36379.1"/>
    <property type="molecule type" value="Genomic_DNA"/>
</dbReference>
<dbReference type="PANTHER" id="PTHR43563:SF1">
    <property type="entry name" value="AMINE OXIDASE [FLAVIN-CONTAINING] B"/>
    <property type="match status" value="1"/>
</dbReference>
<accession>A0A4R0IT59</accession>
<dbReference type="PRINTS" id="PR00419">
    <property type="entry name" value="ADXRDTASE"/>
</dbReference>
<feature type="domain" description="Amine oxidase" evidence="2">
    <location>
        <begin position="117"/>
        <end position="355"/>
    </location>
</feature>
<reference evidence="3 4" key="1">
    <citation type="submission" date="2019-02" db="EMBL/GenBank/DDBJ databases">
        <title>Kribbella capetownensis sp. nov. and Kribbella speibonae sp. nov., isolated from soil.</title>
        <authorList>
            <person name="Curtis S.M."/>
            <person name="Norton I."/>
            <person name="Everest G.J."/>
            <person name="Meyers P.R."/>
        </authorList>
    </citation>
    <scope>NUCLEOTIDE SEQUENCE [LARGE SCALE GENOMIC DNA]</scope>
    <source>
        <strain evidence="3 4">YM55</strain>
    </source>
</reference>
<dbReference type="InterPro" id="IPR036188">
    <property type="entry name" value="FAD/NAD-bd_sf"/>
</dbReference>
<comment type="caution">
    <text evidence="3">The sequence shown here is derived from an EMBL/GenBank/DDBJ whole genome shotgun (WGS) entry which is preliminary data.</text>
</comment>
<dbReference type="InterPro" id="IPR050703">
    <property type="entry name" value="Flavin_MAO"/>
</dbReference>
<sequence>MTPPEQTAVSAYDVAVVGAGIAGLVVADQLHARGLSVRVLEARPEVGGRAVSVEVPGGYVDLGASWIWPGEDRVLELVRRFGIDLFAQATAGDAMLDVHGSVERADGNPVNVPAYRFARGARILAEHLAAGLPAGTICLSERVTRIVSTGDAGPVVVETTTGRLQCNQVVLALPPALATTTITFDPPLADPVERVARTTAVWMGQVVKAVAVYERSFWRDAGLSGAAVSYRGPFREFHDHSGPPGGQAAIFGFADSREFDGEAEIADVFRRQLVQLFGPDADRPLRIVARDWSREPHTTPSAGLSPRATTATFGHPVFRSPANGPIHWASTETATQYAGHLEGAVRAGLRAADAIATTVTCT</sequence>
<comment type="similarity">
    <text evidence="1">Belongs to the flavin monoamine oxidase family.</text>
</comment>
<dbReference type="SUPFAM" id="SSF51905">
    <property type="entry name" value="FAD/NAD(P)-binding domain"/>
    <property type="match status" value="1"/>
</dbReference>
<name>A0A4R0IT59_9ACTN</name>
<dbReference type="GO" id="GO:0016491">
    <property type="term" value="F:oxidoreductase activity"/>
    <property type="evidence" value="ECO:0007669"/>
    <property type="project" value="InterPro"/>
</dbReference>
<feature type="domain" description="Amine oxidase" evidence="2">
    <location>
        <begin position="21"/>
        <end position="112"/>
    </location>
</feature>
<dbReference type="RefSeq" id="WP_131498205.1">
    <property type="nucleotide sequence ID" value="NZ_SJKC01000003.1"/>
</dbReference>
<dbReference type="InterPro" id="IPR002937">
    <property type="entry name" value="Amino_oxidase"/>
</dbReference>